<dbReference type="Proteomes" id="UP001274830">
    <property type="component" value="Unassembled WGS sequence"/>
</dbReference>
<keyword evidence="3" id="KW-1185">Reference proteome</keyword>
<proteinExistence type="predicted"/>
<sequence>MPKAKSESKTKAARKDPISTKTKPPAKLKDPKASHLYTDDNPSTTIHGTGFKDSAAAIRTLDLIKDRSLIYQWQTVNTMYNRAKHHPAMKKAVDGAASTQDMRNAMEVFKTWLEETYPASKAALRGSEGFKPLLSKKVVERYLSRIEESGSVGEQAKAFARMYVALPKGKKLGNVLVDDGKPTEADWDRKRYDVLCGIVAAGKDEGGEEGWKVSELWADDRVVTGQHLELIALAWSPVKEAKLP</sequence>
<comment type="caution">
    <text evidence="2">The sequence shown here is derived from an EMBL/GenBank/DDBJ whole genome shotgun (WGS) entry which is preliminary data.</text>
</comment>
<feature type="compositionally biased region" description="Basic and acidic residues" evidence="1">
    <location>
        <begin position="1"/>
        <end position="18"/>
    </location>
</feature>
<protein>
    <submittedName>
        <fullName evidence="2">Uncharacterized protein</fullName>
    </submittedName>
</protein>
<reference evidence="2" key="1">
    <citation type="submission" date="2023-07" db="EMBL/GenBank/DDBJ databases">
        <title>Black Yeasts Isolated from many extreme environments.</title>
        <authorList>
            <person name="Coleine C."/>
            <person name="Stajich J.E."/>
            <person name="Selbmann L."/>
        </authorList>
    </citation>
    <scope>NUCLEOTIDE SEQUENCE</scope>
    <source>
        <strain evidence="2">CCFEE 5485</strain>
    </source>
</reference>
<evidence type="ECO:0000256" key="1">
    <source>
        <dbReference type="SAM" id="MobiDB-lite"/>
    </source>
</evidence>
<evidence type="ECO:0000313" key="3">
    <source>
        <dbReference type="Proteomes" id="UP001274830"/>
    </source>
</evidence>
<feature type="region of interest" description="Disordered" evidence="1">
    <location>
        <begin position="1"/>
        <end position="50"/>
    </location>
</feature>
<evidence type="ECO:0000313" key="2">
    <source>
        <dbReference type="EMBL" id="KAK3671481.1"/>
    </source>
</evidence>
<accession>A0AAE0TPR7</accession>
<dbReference type="EMBL" id="JAUTXT010000042">
    <property type="protein sequence ID" value="KAK3671481.1"/>
    <property type="molecule type" value="Genomic_DNA"/>
</dbReference>
<gene>
    <name evidence="2" type="ORF">LTR78_008580</name>
</gene>
<organism evidence="2 3">
    <name type="scientific">Recurvomyces mirabilis</name>
    <dbReference type="NCBI Taxonomy" id="574656"/>
    <lineage>
        <taxon>Eukaryota</taxon>
        <taxon>Fungi</taxon>
        <taxon>Dikarya</taxon>
        <taxon>Ascomycota</taxon>
        <taxon>Pezizomycotina</taxon>
        <taxon>Dothideomycetes</taxon>
        <taxon>Dothideomycetidae</taxon>
        <taxon>Mycosphaerellales</taxon>
        <taxon>Teratosphaeriaceae</taxon>
        <taxon>Recurvomyces</taxon>
    </lineage>
</organism>
<name>A0AAE0TPR7_9PEZI</name>
<dbReference type="AlphaFoldDB" id="A0AAE0TPR7"/>